<evidence type="ECO:0000256" key="1">
    <source>
        <dbReference type="ARBA" id="ARBA00008791"/>
    </source>
</evidence>
<evidence type="ECO:0000259" key="2">
    <source>
        <dbReference type="Pfam" id="PF00582"/>
    </source>
</evidence>
<dbReference type="PANTHER" id="PTHR46268">
    <property type="entry name" value="STRESS RESPONSE PROTEIN NHAX"/>
    <property type="match status" value="1"/>
</dbReference>
<proteinExistence type="inferred from homology"/>
<gene>
    <name evidence="3" type="ORF">KLO01_27130</name>
</gene>
<protein>
    <submittedName>
        <fullName evidence="3">Universal stress protein</fullName>
    </submittedName>
</protein>
<feature type="domain" description="UspA" evidence="2">
    <location>
        <begin position="23"/>
        <end position="157"/>
    </location>
</feature>
<feature type="domain" description="UspA" evidence="2">
    <location>
        <begin position="168"/>
        <end position="310"/>
    </location>
</feature>
<evidence type="ECO:0000313" key="4">
    <source>
        <dbReference type="Proteomes" id="UP000321793"/>
    </source>
</evidence>
<dbReference type="InterPro" id="IPR006015">
    <property type="entry name" value="Universal_stress_UspA"/>
</dbReference>
<organism evidence="3 4">
    <name type="scientific">Knoellia locipacati</name>
    <dbReference type="NCBI Taxonomy" id="882824"/>
    <lineage>
        <taxon>Bacteria</taxon>
        <taxon>Bacillati</taxon>
        <taxon>Actinomycetota</taxon>
        <taxon>Actinomycetes</taxon>
        <taxon>Micrococcales</taxon>
        <taxon>Intrasporangiaceae</taxon>
        <taxon>Knoellia</taxon>
    </lineage>
</organism>
<name>A0A512T369_9MICO</name>
<dbReference type="OrthoDB" id="3174546at2"/>
<evidence type="ECO:0000313" key="3">
    <source>
        <dbReference type="EMBL" id="GEQ14666.1"/>
    </source>
</evidence>
<dbReference type="PANTHER" id="PTHR46268:SF6">
    <property type="entry name" value="UNIVERSAL STRESS PROTEIN UP12"/>
    <property type="match status" value="1"/>
</dbReference>
<dbReference type="InterPro" id="IPR014729">
    <property type="entry name" value="Rossmann-like_a/b/a_fold"/>
</dbReference>
<sequence>MAELHPTPVLATHGQVRSAPAGTVVVGYDATPEAAAALVWAADWADRQGCRLMVACAVDPLLPAVPDLRHGPDVGALRHAVGRVAGRGAELARRAHEDLDVRSVGAVGRPSAELVAMSESAELVVVGRRTRREHPTASLGSVSFALSAHARCPVVVVQGERRLGQGGPVVVGVDTSRASLRAVEFAARAAETAGVGLVIVSAWSGHEVEPWLAELWDESTPGADLAGEEYDRAAASVAAAEDHVARNHPGVPTSARTPQGSPPDVLLAEARDAGLLVVGARGGGGFVGLMLGSVSRGVLRQAELPVAVVRSGAI</sequence>
<reference evidence="3 4" key="1">
    <citation type="submission" date="2019-07" db="EMBL/GenBank/DDBJ databases">
        <title>Whole genome shotgun sequence of Knoellia locipacati NBRC 109775.</title>
        <authorList>
            <person name="Hosoyama A."/>
            <person name="Uohara A."/>
            <person name="Ohji S."/>
            <person name="Ichikawa N."/>
        </authorList>
    </citation>
    <scope>NUCLEOTIDE SEQUENCE [LARGE SCALE GENOMIC DNA]</scope>
    <source>
        <strain evidence="3 4">NBRC 109775</strain>
    </source>
</reference>
<keyword evidence="4" id="KW-1185">Reference proteome</keyword>
<accession>A0A512T369</accession>
<comment type="similarity">
    <text evidence="1">Belongs to the universal stress protein A family.</text>
</comment>
<dbReference type="SUPFAM" id="SSF52402">
    <property type="entry name" value="Adenine nucleotide alpha hydrolases-like"/>
    <property type="match status" value="2"/>
</dbReference>
<dbReference type="InterPro" id="IPR006016">
    <property type="entry name" value="UspA"/>
</dbReference>
<dbReference type="Proteomes" id="UP000321793">
    <property type="component" value="Unassembled WGS sequence"/>
</dbReference>
<dbReference type="PRINTS" id="PR01438">
    <property type="entry name" value="UNVRSLSTRESS"/>
</dbReference>
<dbReference type="Pfam" id="PF00582">
    <property type="entry name" value="Usp"/>
    <property type="match status" value="2"/>
</dbReference>
<dbReference type="AlphaFoldDB" id="A0A512T369"/>
<comment type="caution">
    <text evidence="3">The sequence shown here is derived from an EMBL/GenBank/DDBJ whole genome shotgun (WGS) entry which is preliminary data.</text>
</comment>
<dbReference type="RefSeq" id="WP_147065945.1">
    <property type="nucleotide sequence ID" value="NZ_BAABDN010000002.1"/>
</dbReference>
<dbReference type="Gene3D" id="3.40.50.620">
    <property type="entry name" value="HUPs"/>
    <property type="match status" value="2"/>
</dbReference>
<dbReference type="EMBL" id="BKBA01000009">
    <property type="protein sequence ID" value="GEQ14666.1"/>
    <property type="molecule type" value="Genomic_DNA"/>
</dbReference>